<accession>A0A0C5WFI0</accession>
<dbReference type="AlphaFoldDB" id="A0A0C5WFI0"/>
<dbReference type="GO" id="GO:0016747">
    <property type="term" value="F:acyltransferase activity, transferring groups other than amino-acyl groups"/>
    <property type="evidence" value="ECO:0007669"/>
    <property type="project" value="InterPro"/>
</dbReference>
<dbReference type="Proteomes" id="UP000032229">
    <property type="component" value="Chromosome"/>
</dbReference>
<evidence type="ECO:0000313" key="3">
    <source>
        <dbReference type="Proteomes" id="UP000032229"/>
    </source>
</evidence>
<evidence type="ECO:0000313" key="2">
    <source>
        <dbReference type="EMBL" id="AJR03954.1"/>
    </source>
</evidence>
<dbReference type="SUPFAM" id="SSF55729">
    <property type="entry name" value="Acyl-CoA N-acyltransferases (Nat)"/>
    <property type="match status" value="1"/>
</dbReference>
<dbReference type="InterPro" id="IPR000182">
    <property type="entry name" value="GNAT_dom"/>
</dbReference>
<organism evidence="2 3">
    <name type="scientific">Siansivirga zeaxanthinifaciens CC-SAMT-1</name>
    <dbReference type="NCBI Taxonomy" id="1454006"/>
    <lineage>
        <taxon>Bacteria</taxon>
        <taxon>Pseudomonadati</taxon>
        <taxon>Bacteroidota</taxon>
        <taxon>Flavobacteriia</taxon>
        <taxon>Flavobacteriales</taxon>
        <taxon>Flavobacteriaceae</taxon>
        <taxon>Siansivirga</taxon>
    </lineage>
</organism>
<dbReference type="PANTHER" id="PTHR43617">
    <property type="entry name" value="L-AMINO ACID N-ACETYLTRANSFERASE"/>
    <property type="match status" value="1"/>
</dbReference>
<keyword evidence="3" id="KW-1185">Reference proteome</keyword>
<evidence type="ECO:0000259" key="1">
    <source>
        <dbReference type="PROSITE" id="PS51186"/>
    </source>
</evidence>
<reference evidence="2 3" key="1">
    <citation type="submission" date="2014-02" db="EMBL/GenBank/DDBJ databases">
        <authorList>
            <person name="Young C.-C."/>
            <person name="Hameed A."/>
            <person name="Huang H.-C."/>
            <person name="Shahina M."/>
        </authorList>
    </citation>
    <scope>NUCLEOTIDE SEQUENCE [LARGE SCALE GENOMIC DNA]</scope>
    <source>
        <strain evidence="2 3">CC-SAMT-1</strain>
    </source>
</reference>
<protein>
    <submittedName>
        <fullName evidence="2">GNAT family acetyltransferase</fullName>
    </submittedName>
</protein>
<feature type="domain" description="N-acetyltransferase" evidence="1">
    <location>
        <begin position="2"/>
        <end position="163"/>
    </location>
</feature>
<sequence length="163" mass="18630">MMHITQATTKQAFSDIELLADTIWRDHYIPIVGKSQIDYMLDQFQTAKAIENQVQAGMSYFIMYLDNAAVGYFAIKPEETNMFLSKIYVLKTQRNKGIAKNAIHFILEQVKIKQLKGIRLTVNINNEIAIKAYKKLGFIITKPIVADIGNGFVMDDYEMVKSL</sequence>
<name>A0A0C5WFI0_9FLAO</name>
<dbReference type="OrthoDB" id="9800604at2"/>
<dbReference type="InterPro" id="IPR050276">
    <property type="entry name" value="MshD_Acetyltransferase"/>
</dbReference>
<dbReference type="RefSeq" id="WP_052647479.1">
    <property type="nucleotide sequence ID" value="NZ_CP007202.1"/>
</dbReference>
<dbReference type="InterPro" id="IPR016181">
    <property type="entry name" value="Acyl_CoA_acyltransferase"/>
</dbReference>
<dbReference type="EMBL" id="CP007202">
    <property type="protein sequence ID" value="AJR03954.1"/>
    <property type="molecule type" value="Genomic_DNA"/>
</dbReference>
<dbReference type="HOGENOM" id="CLU_013985_18_4_10"/>
<dbReference type="STRING" id="1454006.AW14_10260"/>
<dbReference type="CDD" id="cd04301">
    <property type="entry name" value="NAT_SF"/>
    <property type="match status" value="1"/>
</dbReference>
<gene>
    <name evidence="2" type="ORF">AW14_10260</name>
</gene>
<dbReference type="Gene3D" id="3.40.630.30">
    <property type="match status" value="1"/>
</dbReference>
<dbReference type="PROSITE" id="PS51186">
    <property type="entry name" value="GNAT"/>
    <property type="match status" value="1"/>
</dbReference>
<dbReference type="KEGG" id="sze:AW14_10260"/>
<keyword evidence="2" id="KW-0808">Transferase</keyword>
<dbReference type="Pfam" id="PF00583">
    <property type="entry name" value="Acetyltransf_1"/>
    <property type="match status" value="1"/>
</dbReference>
<proteinExistence type="predicted"/>